<comment type="caution">
    <text evidence="3">The sequence shown here is derived from an EMBL/GenBank/DDBJ whole genome shotgun (WGS) entry which is preliminary data.</text>
</comment>
<sequence>MNSNFFNRQNEGDGKQKNPFASNAFGMQGEKPGVFGSQQQSGLFGQQGNLDPQMNQATPSVFGGAFGGSSGVGAQANASPFGMPSVSPFEKPAVTPFGSSSMPLNPSPSMPAYTPSGYGSQGAMQGSTDPFRTQQATTSSSNVFGGQQASGFQTQQSTPITNAFASANQGQFSQPSGFSTPAGFASAQPSTGVGSVQGQGVGMSMGVLPNTGTAAQPMMNTNNNGFGGQQSGANGLNAWNSDSQTQIQTNELQGSSVSAGLCKEGSFGLMGDRSASLYGEGSRASVERLIKEEEKGIGIGEIKGKHTLTFGQASGEKGMSFIQMTLGEIIQQQTRKLEENIKMFKEKAKEVFEQDERIIKALNNYRLIGNRIDEEERAIADTEENVEFFEKWLSEFQEEVADGAGDELLECIKEFERISDKYNKTIEMLRDEDDEVMCLVNENYNLINVIDEKLDVLERY</sequence>
<evidence type="ECO:0000313" key="3">
    <source>
        <dbReference type="EMBL" id="KHN68947.1"/>
    </source>
</evidence>
<organism evidence="3 4">
    <name type="scientific">Ordospora colligata OC4</name>
    <dbReference type="NCBI Taxonomy" id="1354746"/>
    <lineage>
        <taxon>Eukaryota</taxon>
        <taxon>Fungi</taxon>
        <taxon>Fungi incertae sedis</taxon>
        <taxon>Microsporidia</taxon>
        <taxon>Ordosporidae</taxon>
        <taxon>Ordospora</taxon>
    </lineage>
</organism>
<proteinExistence type="predicted"/>
<dbReference type="InParanoid" id="A0A0B2UIS4"/>
<feature type="region of interest" description="Disordered" evidence="2">
    <location>
        <begin position="171"/>
        <end position="191"/>
    </location>
</feature>
<dbReference type="RefSeq" id="XP_014562989.1">
    <property type="nucleotide sequence ID" value="XM_014707503.1"/>
</dbReference>
<keyword evidence="4" id="KW-1185">Reference proteome</keyword>
<feature type="compositionally biased region" description="Polar residues" evidence="2">
    <location>
        <begin position="122"/>
        <end position="146"/>
    </location>
</feature>
<feature type="region of interest" description="Disordered" evidence="2">
    <location>
        <begin position="1"/>
        <end position="53"/>
    </location>
</feature>
<keyword evidence="1" id="KW-0175">Coiled coil</keyword>
<evidence type="ECO:0008006" key="5">
    <source>
        <dbReference type="Google" id="ProtNLM"/>
    </source>
</evidence>
<evidence type="ECO:0000256" key="1">
    <source>
        <dbReference type="SAM" id="Coils"/>
    </source>
</evidence>
<evidence type="ECO:0000313" key="4">
    <source>
        <dbReference type="Proteomes" id="UP000031056"/>
    </source>
</evidence>
<protein>
    <recommendedName>
        <fullName evidence="5">Nucleoporin NSP1-like C-terminal domain-containing protein</fullName>
    </recommendedName>
</protein>
<accession>A0A0B2UIS4</accession>
<dbReference type="OrthoDB" id="2193331at2759"/>
<feature type="region of interest" description="Disordered" evidence="2">
    <location>
        <begin position="118"/>
        <end position="146"/>
    </location>
</feature>
<dbReference type="AlphaFoldDB" id="A0A0B2UIS4"/>
<dbReference type="Proteomes" id="UP000031056">
    <property type="component" value="Unassembled WGS sequence"/>
</dbReference>
<dbReference type="GeneID" id="26262687"/>
<dbReference type="EMBL" id="JOKQ01000012">
    <property type="protein sequence ID" value="KHN68947.1"/>
    <property type="molecule type" value="Genomic_DNA"/>
</dbReference>
<name>A0A0B2UIS4_9MICR</name>
<dbReference type="VEuPathDB" id="MicrosporidiaDB:M896_121700"/>
<reference evidence="3 4" key="1">
    <citation type="journal article" date="2014" name="MBio">
        <title>The Ordospora colligata genome; evolution of extreme reduction in microsporidia and host-to-parasite horizontal gene transfer.</title>
        <authorList>
            <person name="Pombert J.-F."/>
            <person name="Haag K.L."/>
            <person name="Beidas S."/>
            <person name="Ebert D."/>
            <person name="Keeling P.J."/>
        </authorList>
    </citation>
    <scope>NUCLEOTIDE SEQUENCE [LARGE SCALE GENOMIC DNA]</scope>
    <source>
        <strain evidence="3 4">OC4</strain>
    </source>
</reference>
<dbReference type="HOGENOM" id="CLU_594507_0_0_1"/>
<feature type="coiled-coil region" evidence="1">
    <location>
        <begin position="334"/>
        <end position="385"/>
    </location>
</feature>
<gene>
    <name evidence="3" type="ORF">M896_121700</name>
</gene>
<feature type="compositionally biased region" description="Low complexity" evidence="2">
    <location>
        <begin position="33"/>
        <end position="48"/>
    </location>
</feature>
<dbReference type="STRING" id="1354746.A0A0B2UIS4"/>
<evidence type="ECO:0000256" key="2">
    <source>
        <dbReference type="SAM" id="MobiDB-lite"/>
    </source>
</evidence>